<reference evidence="2 3" key="1">
    <citation type="submission" date="2016-09" db="EMBL/GenBank/DDBJ databases">
        <title>Couchioplanes caeruleus draft genome sequence.</title>
        <authorList>
            <person name="Sheehan J."/>
            <person name="Caffrey P."/>
        </authorList>
    </citation>
    <scope>NUCLEOTIDE SEQUENCE [LARGE SCALE GENOMIC DNA]</scope>
    <source>
        <strain evidence="2 3">DSM 43634</strain>
    </source>
</reference>
<dbReference type="InterPro" id="IPR051531">
    <property type="entry name" value="N-acetyltransferase"/>
</dbReference>
<dbReference type="SUPFAM" id="SSF55729">
    <property type="entry name" value="Acyl-CoA N-acyltransferases (Nat)"/>
    <property type="match status" value="1"/>
</dbReference>
<keyword evidence="2" id="KW-0808">Transferase</keyword>
<dbReference type="InterPro" id="IPR000182">
    <property type="entry name" value="GNAT_dom"/>
</dbReference>
<dbReference type="EMBL" id="MEIA01000313">
    <property type="protein sequence ID" value="OJF11523.1"/>
    <property type="molecule type" value="Genomic_DNA"/>
</dbReference>
<keyword evidence="3" id="KW-1185">Reference proteome</keyword>
<dbReference type="RefSeq" id="WP_071807968.1">
    <property type="nucleotide sequence ID" value="NZ_MEIA01000313.1"/>
</dbReference>
<evidence type="ECO:0000259" key="1">
    <source>
        <dbReference type="PROSITE" id="PS51186"/>
    </source>
</evidence>
<dbReference type="PANTHER" id="PTHR43792">
    <property type="entry name" value="GNAT FAMILY, PUTATIVE (AFU_ORTHOLOGUE AFUA_3G00765)-RELATED-RELATED"/>
    <property type="match status" value="1"/>
</dbReference>
<organism evidence="2 3">
    <name type="scientific">Couchioplanes caeruleus subsp. caeruleus</name>
    <dbReference type="NCBI Taxonomy" id="56427"/>
    <lineage>
        <taxon>Bacteria</taxon>
        <taxon>Bacillati</taxon>
        <taxon>Actinomycetota</taxon>
        <taxon>Actinomycetes</taxon>
        <taxon>Micromonosporales</taxon>
        <taxon>Micromonosporaceae</taxon>
        <taxon>Couchioplanes</taxon>
    </lineage>
</organism>
<feature type="domain" description="N-acetyltransferase" evidence="1">
    <location>
        <begin position="11"/>
        <end position="174"/>
    </location>
</feature>
<comment type="caution">
    <text evidence="2">The sequence shown here is derived from an EMBL/GenBank/DDBJ whole genome shotgun (WGS) entry which is preliminary data.</text>
</comment>
<protein>
    <submittedName>
        <fullName evidence="2">GNAT family N-acetyltransferase</fullName>
    </submittedName>
</protein>
<dbReference type="AlphaFoldDB" id="A0A1K0GQI1"/>
<dbReference type="Pfam" id="PF13302">
    <property type="entry name" value="Acetyltransf_3"/>
    <property type="match status" value="1"/>
</dbReference>
<accession>A0A1K0GQI1</accession>
<dbReference type="Proteomes" id="UP000182486">
    <property type="component" value="Unassembled WGS sequence"/>
</dbReference>
<dbReference type="Gene3D" id="3.40.630.30">
    <property type="match status" value="1"/>
</dbReference>
<dbReference type="GO" id="GO:0016747">
    <property type="term" value="F:acyltransferase activity, transferring groups other than amino-acyl groups"/>
    <property type="evidence" value="ECO:0007669"/>
    <property type="project" value="InterPro"/>
</dbReference>
<evidence type="ECO:0000313" key="3">
    <source>
        <dbReference type="Proteomes" id="UP000182486"/>
    </source>
</evidence>
<sequence length="178" mass="19656">MYPVTLTGRDVTLREFRTDDVAASLAIVGDDQVTQWLAFDRHDQAATRAMIDGVVKRAQDDPRTEYYLAATAPDDELIGFARLGLSGVKAAKLGYAIRADRWGKGYATDVARQMVTFAFEQLGLHRVSAAIGPGNAASIAVVHKLGMRYEGRLRDHVLTKGTWRDSLLYSVLVQEWTA</sequence>
<dbReference type="PROSITE" id="PS51186">
    <property type="entry name" value="GNAT"/>
    <property type="match status" value="1"/>
</dbReference>
<proteinExistence type="predicted"/>
<dbReference type="InterPro" id="IPR016181">
    <property type="entry name" value="Acyl_CoA_acyltransferase"/>
</dbReference>
<gene>
    <name evidence="2" type="ORF">BG844_25825</name>
</gene>
<evidence type="ECO:0000313" key="2">
    <source>
        <dbReference type="EMBL" id="OJF11523.1"/>
    </source>
</evidence>
<name>A0A1K0GQI1_9ACTN</name>